<feature type="domain" description="Copper amine oxidase-like N-terminal" evidence="2">
    <location>
        <begin position="29"/>
        <end position="130"/>
    </location>
</feature>
<dbReference type="Proteomes" id="UP000680638">
    <property type="component" value="Unassembled WGS sequence"/>
</dbReference>
<proteinExistence type="predicted"/>
<protein>
    <recommendedName>
        <fullName evidence="2">Copper amine oxidase-like N-terminal domain-containing protein</fullName>
    </recommendedName>
</protein>
<keyword evidence="1" id="KW-0732">Signal</keyword>
<dbReference type="Gene3D" id="3.30.457.10">
    <property type="entry name" value="Copper amine oxidase-like, N-terminal domain"/>
    <property type="match status" value="1"/>
</dbReference>
<dbReference type="InterPro" id="IPR012854">
    <property type="entry name" value="Cu_amine_oxidase-like_N"/>
</dbReference>
<dbReference type="RefSeq" id="WP_212953222.1">
    <property type="nucleotide sequence ID" value="NZ_BORW01000068.1"/>
</dbReference>
<dbReference type="Pfam" id="PF07833">
    <property type="entry name" value="Cu_amine_oxidN1"/>
    <property type="match status" value="1"/>
</dbReference>
<accession>A0ABQ4M4H3</accession>
<evidence type="ECO:0000259" key="2">
    <source>
        <dbReference type="Pfam" id="PF07833"/>
    </source>
</evidence>
<dbReference type="SUPFAM" id="SSF55383">
    <property type="entry name" value="Copper amine oxidase, domain N"/>
    <property type="match status" value="1"/>
</dbReference>
<name>A0ABQ4M4H3_9BACL</name>
<keyword evidence="4" id="KW-1185">Reference proteome</keyword>
<dbReference type="EMBL" id="BORW01000068">
    <property type="protein sequence ID" value="GIO70430.1"/>
    <property type="molecule type" value="Genomic_DNA"/>
</dbReference>
<feature type="signal peptide" evidence="1">
    <location>
        <begin position="1"/>
        <end position="22"/>
    </location>
</feature>
<reference evidence="3 4" key="1">
    <citation type="submission" date="2021-03" db="EMBL/GenBank/DDBJ databases">
        <title>Antimicrobial resistance genes in bacteria isolated from Japanese honey, and their potential for conferring macrolide and lincosamide resistance in the American foulbrood pathogen Paenibacillus larvae.</title>
        <authorList>
            <person name="Okamoto M."/>
            <person name="Kumagai M."/>
            <person name="Kanamori H."/>
            <person name="Takamatsu D."/>
        </authorList>
    </citation>
    <scope>NUCLEOTIDE SEQUENCE [LARGE SCALE GENOMIC DNA]</scope>
    <source>
        <strain evidence="3 4">J21TS3</strain>
    </source>
</reference>
<dbReference type="InterPro" id="IPR036582">
    <property type="entry name" value="Mao_N_sf"/>
</dbReference>
<evidence type="ECO:0000256" key="1">
    <source>
        <dbReference type="SAM" id="SignalP"/>
    </source>
</evidence>
<feature type="chain" id="PRO_5046338511" description="Copper amine oxidase-like N-terminal domain-containing protein" evidence="1">
    <location>
        <begin position="23"/>
        <end position="315"/>
    </location>
</feature>
<comment type="caution">
    <text evidence="3">The sequence shown here is derived from an EMBL/GenBank/DDBJ whole genome shotgun (WGS) entry which is preliminary data.</text>
</comment>
<gene>
    <name evidence="3" type="ORF">J21TS3_52510</name>
</gene>
<evidence type="ECO:0000313" key="4">
    <source>
        <dbReference type="Proteomes" id="UP000680638"/>
    </source>
</evidence>
<organism evidence="3 4">
    <name type="scientific">Paenibacillus cookii</name>
    <dbReference type="NCBI Taxonomy" id="157839"/>
    <lineage>
        <taxon>Bacteria</taxon>
        <taxon>Bacillati</taxon>
        <taxon>Bacillota</taxon>
        <taxon>Bacilli</taxon>
        <taxon>Bacillales</taxon>
        <taxon>Paenibacillaceae</taxon>
        <taxon>Paenibacillus</taxon>
    </lineage>
</organism>
<evidence type="ECO:0000313" key="3">
    <source>
        <dbReference type="EMBL" id="GIO70430.1"/>
    </source>
</evidence>
<sequence>MKSKIIIIASLLLTLIAESAGAAPRMNVTVDGNAVIFDQDPIVQSGVTLVQFKPVFNDLGIGIGWNQKKQQVTGTKDGTSIILNVGSKTAYVNGTPVELQVAPKIIKGSVFVPLRFVSEATGAYVNLSGNVIQIMSKDSFSQSSITPSRPITPTNPSIQPKTSTINELDKYLNDNFSVYYFHGLELDLSFTSNIGKDGQYSLLIDMNDSDDVLELLDMLSDDYSLISELTGKFAPVVHSKYGENNINLHVRSVMYSSVYPSKLPSGAFVIPSDYEGYKVISFMFAARYDYKTKEYYSFIVNANDGKLTMLDGGRL</sequence>